<dbReference type="OrthoDB" id="9766710at2"/>
<dbReference type="PROSITE" id="PS50005">
    <property type="entry name" value="TPR"/>
    <property type="match status" value="1"/>
</dbReference>
<dbReference type="PANTHER" id="PTHR12558:SF13">
    <property type="entry name" value="CELL DIVISION CYCLE PROTEIN 27 HOMOLOG"/>
    <property type="match status" value="1"/>
</dbReference>
<dbReference type="Proteomes" id="UP000241167">
    <property type="component" value="Unassembled WGS sequence"/>
</dbReference>
<comment type="caution">
    <text evidence="2">The sequence shown here is derived from an EMBL/GenBank/DDBJ whole genome shotgun (WGS) entry which is preliminary data.</text>
</comment>
<dbReference type="RefSeq" id="WP_106513278.1">
    <property type="nucleotide sequence ID" value="NZ_PXYI01000004.1"/>
</dbReference>
<dbReference type="Gene3D" id="1.25.40.10">
    <property type="entry name" value="Tetratricopeptide repeat domain"/>
    <property type="match status" value="1"/>
</dbReference>
<evidence type="ECO:0000313" key="3">
    <source>
        <dbReference type="Proteomes" id="UP000241167"/>
    </source>
</evidence>
<dbReference type="SMART" id="SM00028">
    <property type="entry name" value="TPR"/>
    <property type="match status" value="5"/>
</dbReference>
<feature type="repeat" description="TPR" evidence="1">
    <location>
        <begin position="401"/>
        <end position="434"/>
    </location>
</feature>
<evidence type="ECO:0000313" key="2">
    <source>
        <dbReference type="EMBL" id="PSJ39378.1"/>
    </source>
</evidence>
<keyword evidence="3" id="KW-1185">Reference proteome</keyword>
<dbReference type="InterPro" id="IPR019734">
    <property type="entry name" value="TPR_rpt"/>
</dbReference>
<name>A0A2P7QN42_9SPHN</name>
<sequence length="488" mass="51968">MLAARALDEAIVGGNHALAVRAAGILDKAGTIGPDGRLVLLSDAVRRKEWKRAALQADRMAEDKVFAFTAPLLHAWIAVGSRKGDPVAPIEGAKDDPLATAYGGDLKPLLLIASGREKDGLAALAPFLARADARSERLRIAAAALLARKGDRKDALILLAGDNPAYARARSFIERKQPLFEGDIAAGGIASLLVRISGDLRGQEVPALALSIARIATFVAPESSETWLSASELLATRDQKAALAALDHIPADDLLGPAAMDRRLALLVETGGGEKALADARRAAEADPASVAGWARLGDLLGSLNRDREAADAYAQAVKAAETAPSSSTPTWTLWLLRGSALTRAGDWAEGKIAAERAYALAPQHPVVLNFLGYSQLERRENIDQAEQLIRLASKLDPDNASITDSLGWAHYVRGDYAKAIELLERAARGEPSDAAINEHLGDAYYSAGRRYEARYAWQAALVYADDDASKRIRSKLDVGLRPDLAAP</sequence>
<dbReference type="SUPFAM" id="SSF48452">
    <property type="entry name" value="TPR-like"/>
    <property type="match status" value="2"/>
</dbReference>
<dbReference type="AlphaFoldDB" id="A0A2P7QN42"/>
<dbReference type="PANTHER" id="PTHR12558">
    <property type="entry name" value="CELL DIVISION CYCLE 16,23,27"/>
    <property type="match status" value="1"/>
</dbReference>
<dbReference type="EMBL" id="PXYI01000004">
    <property type="protein sequence ID" value="PSJ39378.1"/>
    <property type="molecule type" value="Genomic_DNA"/>
</dbReference>
<gene>
    <name evidence="2" type="ORF">C7I55_12190</name>
</gene>
<keyword evidence="1" id="KW-0802">TPR repeat</keyword>
<reference evidence="2 3" key="1">
    <citation type="submission" date="2018-03" db="EMBL/GenBank/DDBJ databases">
        <title>The draft genome of Sphingosinicella sp. GL-C-18.</title>
        <authorList>
            <person name="Liu L."/>
            <person name="Li L."/>
            <person name="Liang L."/>
            <person name="Zhang X."/>
            <person name="Wang T."/>
        </authorList>
    </citation>
    <scope>NUCLEOTIDE SEQUENCE [LARGE SCALE GENOMIC DNA]</scope>
    <source>
        <strain evidence="2 3">GL-C-18</strain>
    </source>
</reference>
<evidence type="ECO:0000256" key="1">
    <source>
        <dbReference type="PROSITE-ProRule" id="PRU00339"/>
    </source>
</evidence>
<organism evidence="2 3">
    <name type="scientific">Allosphingosinicella deserti</name>
    <dbReference type="NCBI Taxonomy" id="2116704"/>
    <lineage>
        <taxon>Bacteria</taxon>
        <taxon>Pseudomonadati</taxon>
        <taxon>Pseudomonadota</taxon>
        <taxon>Alphaproteobacteria</taxon>
        <taxon>Sphingomonadales</taxon>
        <taxon>Sphingomonadaceae</taxon>
        <taxon>Allosphingosinicella</taxon>
    </lineage>
</organism>
<accession>A0A2P7QN42</accession>
<protein>
    <submittedName>
        <fullName evidence="2">Uncharacterized protein</fullName>
    </submittedName>
</protein>
<proteinExistence type="predicted"/>
<dbReference type="InterPro" id="IPR011990">
    <property type="entry name" value="TPR-like_helical_dom_sf"/>
</dbReference>